<protein>
    <submittedName>
        <fullName evidence="2">Uncharacterized protein</fullName>
    </submittedName>
</protein>
<accession>A0A6G8RWW0</accession>
<proteinExistence type="predicted"/>
<evidence type="ECO:0000313" key="3">
    <source>
        <dbReference type="Proteomes" id="UP000502297"/>
    </source>
</evidence>
<dbReference type="Proteomes" id="UP000502297">
    <property type="component" value="Chromosome"/>
</dbReference>
<evidence type="ECO:0000313" key="2">
    <source>
        <dbReference type="EMBL" id="QIO06377.1"/>
    </source>
</evidence>
<evidence type="ECO:0000256" key="1">
    <source>
        <dbReference type="SAM" id="Phobius"/>
    </source>
</evidence>
<name>A0A6G8RWW0_9GAMM</name>
<keyword evidence="1" id="KW-0812">Transmembrane</keyword>
<sequence length="241" mass="27852">MVDIDKHDGQDVMIQLPWVVPIQPTVSTHIVAETNQSRVPLDLNVSSTDWLVAGSIIVSGLISVLGFFTTIYVVRKSTQENIFSNQNLIKSQIEIKVAELRILSGDHKLAKFRDSISHYYQVGMEFNNQCITSIEVIYHLNKLNEIENIRDKIKSKYFHLCSAAHGVFVYFDFKNENDKFLKDELFQIMKLAWSFYSELGIDEKKSSETLDKIAKKFGNSQMNLNQFIKEKEKCLYAWQDI</sequence>
<feature type="transmembrane region" description="Helical" evidence="1">
    <location>
        <begin position="50"/>
        <end position="74"/>
    </location>
</feature>
<dbReference type="AlphaFoldDB" id="A0A6G8RWW0"/>
<dbReference type="KEGG" id="asha:G8E00_10645"/>
<keyword evidence="1" id="KW-0472">Membrane</keyword>
<gene>
    <name evidence="2" type="ORF">G8E00_10645</name>
</gene>
<keyword evidence="3" id="KW-1185">Reference proteome</keyword>
<dbReference type="RefSeq" id="WP_166224467.1">
    <property type="nucleotide sequence ID" value="NZ_CP049801.1"/>
</dbReference>
<dbReference type="EMBL" id="CP049801">
    <property type="protein sequence ID" value="QIO06377.1"/>
    <property type="molecule type" value="Genomic_DNA"/>
</dbReference>
<organism evidence="2 3">
    <name type="scientific">Acinetobacter shaoyimingii</name>
    <dbReference type="NCBI Taxonomy" id="2715164"/>
    <lineage>
        <taxon>Bacteria</taxon>
        <taxon>Pseudomonadati</taxon>
        <taxon>Pseudomonadota</taxon>
        <taxon>Gammaproteobacteria</taxon>
        <taxon>Moraxellales</taxon>
        <taxon>Moraxellaceae</taxon>
        <taxon>Acinetobacter</taxon>
    </lineage>
</organism>
<keyword evidence="1" id="KW-1133">Transmembrane helix</keyword>
<reference evidence="2 3" key="1">
    <citation type="submission" date="2020-03" db="EMBL/GenBank/DDBJ databases">
        <authorList>
            <person name="Zhu W."/>
        </authorList>
    </citation>
    <scope>NUCLEOTIDE SEQUENCE [LARGE SCALE GENOMIC DNA]</scope>
    <source>
        <strain evidence="2 3">323-1</strain>
    </source>
</reference>